<dbReference type="Proteomes" id="UP000008311">
    <property type="component" value="Unassembled WGS sequence"/>
</dbReference>
<protein>
    <submittedName>
        <fullName evidence="2">Uncharacterized protein</fullName>
    </submittedName>
</protein>
<feature type="region of interest" description="Disordered" evidence="1">
    <location>
        <begin position="1"/>
        <end position="23"/>
    </location>
</feature>
<gene>
    <name evidence="2" type="ORF">RCOM_0412120</name>
</gene>
<evidence type="ECO:0000313" key="2">
    <source>
        <dbReference type="EMBL" id="EEF27408.1"/>
    </source>
</evidence>
<organism evidence="2 3">
    <name type="scientific">Ricinus communis</name>
    <name type="common">Castor bean</name>
    <dbReference type="NCBI Taxonomy" id="3988"/>
    <lineage>
        <taxon>Eukaryota</taxon>
        <taxon>Viridiplantae</taxon>
        <taxon>Streptophyta</taxon>
        <taxon>Embryophyta</taxon>
        <taxon>Tracheophyta</taxon>
        <taxon>Spermatophyta</taxon>
        <taxon>Magnoliopsida</taxon>
        <taxon>eudicotyledons</taxon>
        <taxon>Gunneridae</taxon>
        <taxon>Pentapetalae</taxon>
        <taxon>rosids</taxon>
        <taxon>fabids</taxon>
        <taxon>Malpighiales</taxon>
        <taxon>Euphorbiaceae</taxon>
        <taxon>Acalyphoideae</taxon>
        <taxon>Acalypheae</taxon>
        <taxon>Ricinus</taxon>
    </lineage>
</organism>
<accession>B9T9Q5</accession>
<dbReference type="AlphaFoldDB" id="B9T9Q5"/>
<dbReference type="EMBL" id="EQ975429">
    <property type="protein sequence ID" value="EEF27408.1"/>
    <property type="molecule type" value="Genomic_DNA"/>
</dbReference>
<proteinExistence type="predicted"/>
<sequence>MDGSNAKKTAVDSGSGWLGPRCPGRHEMPCRWKNPVPGCPLPARHHRQARAAGPALCILQASAGFNTDRARHQARVSPRTTGCIALLHAGGRSAHVS</sequence>
<reference evidence="3" key="1">
    <citation type="journal article" date="2010" name="Nat. Biotechnol.">
        <title>Draft genome sequence of the oilseed species Ricinus communis.</title>
        <authorList>
            <person name="Chan A.P."/>
            <person name="Crabtree J."/>
            <person name="Zhao Q."/>
            <person name="Lorenzi H."/>
            <person name="Orvis J."/>
            <person name="Puiu D."/>
            <person name="Melake-Berhan A."/>
            <person name="Jones K.M."/>
            <person name="Redman J."/>
            <person name="Chen G."/>
            <person name="Cahoon E.B."/>
            <person name="Gedil M."/>
            <person name="Stanke M."/>
            <person name="Haas B.J."/>
            <person name="Wortman J.R."/>
            <person name="Fraser-Liggett C.M."/>
            <person name="Ravel J."/>
            <person name="Rabinowicz P.D."/>
        </authorList>
    </citation>
    <scope>NUCLEOTIDE SEQUENCE [LARGE SCALE GENOMIC DNA]</scope>
    <source>
        <strain evidence="3">cv. Hale</strain>
    </source>
</reference>
<evidence type="ECO:0000313" key="3">
    <source>
        <dbReference type="Proteomes" id="UP000008311"/>
    </source>
</evidence>
<evidence type="ECO:0000256" key="1">
    <source>
        <dbReference type="SAM" id="MobiDB-lite"/>
    </source>
</evidence>
<name>B9T9Q5_RICCO</name>
<dbReference type="InParanoid" id="B9T9Q5"/>
<keyword evidence="3" id="KW-1185">Reference proteome</keyword>